<evidence type="ECO:0000256" key="3">
    <source>
        <dbReference type="ARBA" id="ARBA00022723"/>
    </source>
</evidence>
<dbReference type="NCBIfam" id="TIGR01413">
    <property type="entry name" value="Dyp_perox_fam"/>
    <property type="match status" value="1"/>
</dbReference>
<dbReference type="GO" id="GO:0005829">
    <property type="term" value="C:cytosol"/>
    <property type="evidence" value="ECO:0007669"/>
    <property type="project" value="TreeGrafter"/>
</dbReference>
<comment type="caution">
    <text evidence="10">The sequence shown here is derived from an EMBL/GenBank/DDBJ whole genome shotgun (WGS) entry which is preliminary data.</text>
</comment>
<gene>
    <name evidence="10" type="ORF">G9U51_03165</name>
</gene>
<dbReference type="Pfam" id="PF04261">
    <property type="entry name" value="Dyp_perox_N"/>
    <property type="match status" value="1"/>
</dbReference>
<dbReference type="InterPro" id="IPR011008">
    <property type="entry name" value="Dimeric_a/b-barrel"/>
</dbReference>
<organism evidence="10 11">
    <name type="scientific">Metallococcus carri</name>
    <dbReference type="NCBI Taxonomy" id="1656884"/>
    <lineage>
        <taxon>Bacteria</taxon>
        <taxon>Bacillati</taxon>
        <taxon>Actinomycetota</taxon>
        <taxon>Actinomycetes</taxon>
        <taxon>Micrococcales</taxon>
        <taxon>Dermacoccaceae</taxon>
        <taxon>Metallococcus</taxon>
    </lineage>
</organism>
<dbReference type="PANTHER" id="PTHR30521">
    <property type="entry name" value="DEFERROCHELATASE/PEROXIDASE"/>
    <property type="match status" value="1"/>
</dbReference>
<evidence type="ECO:0000256" key="7">
    <source>
        <dbReference type="SAM" id="MobiDB-lite"/>
    </source>
</evidence>
<proteinExistence type="inferred from homology"/>
<dbReference type="GO" id="GO:0004601">
    <property type="term" value="F:peroxidase activity"/>
    <property type="evidence" value="ECO:0007669"/>
    <property type="project" value="UniProtKB-KW"/>
</dbReference>
<evidence type="ECO:0000256" key="1">
    <source>
        <dbReference type="ARBA" id="ARBA00001970"/>
    </source>
</evidence>
<reference evidence="10" key="1">
    <citation type="submission" date="2020-03" db="EMBL/GenBank/DDBJ databases">
        <title>Draft sequencing of Calidifontibacter sp. DB0510.</title>
        <authorList>
            <person name="Kim D.-U."/>
        </authorList>
    </citation>
    <scope>NUCLEOTIDE SEQUENCE</scope>
    <source>
        <strain evidence="10">DB0510</strain>
    </source>
</reference>
<dbReference type="PROSITE" id="PS51404">
    <property type="entry name" value="DYP_PEROXIDASE"/>
    <property type="match status" value="1"/>
</dbReference>
<dbReference type="PANTHER" id="PTHR30521:SF0">
    <property type="entry name" value="DYP-TYPE PEROXIDASE FAMILY PROTEIN"/>
    <property type="match status" value="1"/>
</dbReference>
<comment type="cofactor">
    <cofactor evidence="1">
        <name>heme b</name>
        <dbReference type="ChEBI" id="CHEBI:60344"/>
    </cofactor>
</comment>
<sequence>MHVVTQQVIAPPARAGMFLVITVDEGAEDAAAALLTEISGLTRSVAFRVPDDGLNCVIGIGAHLWDRLYGEDTRPLHLHPFQEIRGAKHTAPATEGDLLVHLRCREMGPCFELARIIARRLVGIGQVVDEVHGFKFFDERDLLGFVDGTENPEGDAAVAAVTVGEEDPAYAGGSYVIVQKYLHDMTSWDALSVEEQERVIGRSKLDDIEMADDVKPANAHITLNVIEDDEGNQLQILRDNMPFGEVGDGTSGTYFIGYAADPGVTERMLRNMFIGDPPGTYDRILDFSVAHTGALFFTPSIDFLDDPHPVARDATPAPDPAPSDGSLRIGSLHRRTRERGTR</sequence>
<name>A0A967E827_9MICO</name>
<dbReference type="RefSeq" id="WP_166193054.1">
    <property type="nucleotide sequence ID" value="NZ_JAAOIV010000002.1"/>
</dbReference>
<dbReference type="Pfam" id="PF20628">
    <property type="entry name" value="Dyp_perox_C"/>
    <property type="match status" value="1"/>
</dbReference>
<keyword evidence="5" id="KW-0408">Iron</keyword>
<dbReference type="EMBL" id="JAAOIV010000002">
    <property type="protein sequence ID" value="NHN54782.1"/>
    <property type="molecule type" value="Genomic_DNA"/>
</dbReference>
<evidence type="ECO:0000259" key="8">
    <source>
        <dbReference type="Pfam" id="PF04261"/>
    </source>
</evidence>
<dbReference type="SUPFAM" id="SSF54909">
    <property type="entry name" value="Dimeric alpha+beta barrel"/>
    <property type="match status" value="1"/>
</dbReference>
<dbReference type="AlphaFoldDB" id="A0A967E827"/>
<dbReference type="GO" id="GO:0046872">
    <property type="term" value="F:metal ion binding"/>
    <property type="evidence" value="ECO:0007669"/>
    <property type="project" value="UniProtKB-KW"/>
</dbReference>
<evidence type="ECO:0000256" key="6">
    <source>
        <dbReference type="ARBA" id="ARBA00025737"/>
    </source>
</evidence>
<keyword evidence="4" id="KW-0560">Oxidoreductase</keyword>
<protein>
    <submittedName>
        <fullName evidence="10">Dyp-type peroxidase</fullName>
    </submittedName>
</protein>
<dbReference type="GO" id="GO:0020037">
    <property type="term" value="F:heme binding"/>
    <property type="evidence" value="ECO:0007669"/>
    <property type="project" value="InterPro"/>
</dbReference>
<feature type="domain" description="Dyp-type peroxidase C-terminal" evidence="9">
    <location>
        <begin position="138"/>
        <end position="302"/>
    </location>
</feature>
<evidence type="ECO:0000259" key="9">
    <source>
        <dbReference type="Pfam" id="PF20628"/>
    </source>
</evidence>
<dbReference type="Proteomes" id="UP000744769">
    <property type="component" value="Unassembled WGS sequence"/>
</dbReference>
<feature type="compositionally biased region" description="Basic residues" evidence="7">
    <location>
        <begin position="331"/>
        <end position="342"/>
    </location>
</feature>
<keyword evidence="11" id="KW-1185">Reference proteome</keyword>
<accession>A0A967E827</accession>
<evidence type="ECO:0000256" key="2">
    <source>
        <dbReference type="ARBA" id="ARBA00022559"/>
    </source>
</evidence>
<dbReference type="InterPro" id="IPR006314">
    <property type="entry name" value="Dyp_peroxidase"/>
</dbReference>
<keyword evidence="3" id="KW-0479">Metal-binding</keyword>
<feature type="domain" description="Dyp-type peroxidase N-terminal" evidence="8">
    <location>
        <begin position="6"/>
        <end position="135"/>
    </location>
</feature>
<keyword evidence="2 10" id="KW-0575">Peroxidase</keyword>
<evidence type="ECO:0000256" key="5">
    <source>
        <dbReference type="ARBA" id="ARBA00023004"/>
    </source>
</evidence>
<comment type="similarity">
    <text evidence="6">Belongs to the DyP-type peroxidase family.</text>
</comment>
<dbReference type="InterPro" id="IPR048328">
    <property type="entry name" value="Dyp_perox_C"/>
</dbReference>
<evidence type="ECO:0000313" key="11">
    <source>
        <dbReference type="Proteomes" id="UP000744769"/>
    </source>
</evidence>
<dbReference type="InterPro" id="IPR048327">
    <property type="entry name" value="Dyp_perox_N"/>
</dbReference>
<evidence type="ECO:0000256" key="4">
    <source>
        <dbReference type="ARBA" id="ARBA00023002"/>
    </source>
</evidence>
<evidence type="ECO:0000313" key="10">
    <source>
        <dbReference type="EMBL" id="NHN54782.1"/>
    </source>
</evidence>
<feature type="region of interest" description="Disordered" evidence="7">
    <location>
        <begin position="307"/>
        <end position="342"/>
    </location>
</feature>